<comment type="caution">
    <text evidence="1">The sequence shown here is derived from an EMBL/GenBank/DDBJ whole genome shotgun (WGS) entry which is preliminary data.</text>
</comment>
<name>A0ABW1EBV4_9BACT</name>
<dbReference type="Proteomes" id="UP001596091">
    <property type="component" value="Unassembled WGS sequence"/>
</dbReference>
<accession>A0ABW1EBV4</accession>
<dbReference type="EMBL" id="JBHSPH010000001">
    <property type="protein sequence ID" value="MFC5861500.1"/>
    <property type="molecule type" value="Genomic_DNA"/>
</dbReference>
<proteinExistence type="predicted"/>
<dbReference type="RefSeq" id="WP_263333567.1">
    <property type="nucleotide sequence ID" value="NZ_JAGSYH010000002.1"/>
</dbReference>
<evidence type="ECO:0000313" key="1">
    <source>
        <dbReference type="EMBL" id="MFC5861500.1"/>
    </source>
</evidence>
<protein>
    <submittedName>
        <fullName evidence="1">Uncharacterized protein</fullName>
    </submittedName>
</protein>
<gene>
    <name evidence="1" type="ORF">ACFPT7_04290</name>
</gene>
<reference evidence="2" key="1">
    <citation type="journal article" date="2019" name="Int. J. Syst. Evol. Microbiol.">
        <title>The Global Catalogue of Microorganisms (GCM) 10K type strain sequencing project: providing services to taxonomists for standard genome sequencing and annotation.</title>
        <authorList>
            <consortium name="The Broad Institute Genomics Platform"/>
            <consortium name="The Broad Institute Genome Sequencing Center for Infectious Disease"/>
            <person name="Wu L."/>
            <person name="Ma J."/>
        </authorList>
    </citation>
    <scope>NUCLEOTIDE SEQUENCE [LARGE SCALE GENOMIC DNA]</scope>
    <source>
        <strain evidence="2">JCM 4087</strain>
    </source>
</reference>
<organism evidence="1 2">
    <name type="scientific">Acidicapsa dinghuensis</name>
    <dbReference type="NCBI Taxonomy" id="2218256"/>
    <lineage>
        <taxon>Bacteria</taxon>
        <taxon>Pseudomonadati</taxon>
        <taxon>Acidobacteriota</taxon>
        <taxon>Terriglobia</taxon>
        <taxon>Terriglobales</taxon>
        <taxon>Acidobacteriaceae</taxon>
        <taxon>Acidicapsa</taxon>
    </lineage>
</organism>
<evidence type="ECO:0000313" key="2">
    <source>
        <dbReference type="Proteomes" id="UP001596091"/>
    </source>
</evidence>
<sequence>MTRRELAGAIVSAAGGDATEFHYYLSRYGIVRPATEDRDYE</sequence>
<keyword evidence="2" id="KW-1185">Reference proteome</keyword>